<feature type="transmembrane region" description="Helical" evidence="8">
    <location>
        <begin position="427"/>
        <end position="452"/>
    </location>
</feature>
<dbReference type="GO" id="GO:0008137">
    <property type="term" value="F:NADH dehydrogenase (ubiquinone) activity"/>
    <property type="evidence" value="ECO:0007669"/>
    <property type="project" value="InterPro"/>
</dbReference>
<feature type="transmembrane region" description="Helical" evidence="8">
    <location>
        <begin position="383"/>
        <end position="407"/>
    </location>
</feature>
<evidence type="ECO:0000256" key="7">
    <source>
        <dbReference type="RuleBase" id="RU000320"/>
    </source>
</evidence>
<comment type="subcellular location">
    <subcellularLocation>
        <location evidence="1">Cell membrane</location>
        <topology evidence="1">Multi-pass membrane protein</topology>
    </subcellularLocation>
    <subcellularLocation>
        <location evidence="7">Membrane</location>
        <topology evidence="7">Multi-pass membrane protein</topology>
    </subcellularLocation>
</comment>
<feature type="transmembrane region" description="Helical" evidence="8">
    <location>
        <begin position="166"/>
        <end position="186"/>
    </location>
</feature>
<protein>
    <submittedName>
        <fullName evidence="10">Ech hydrogenase-like complex, NuoL-like integral membrane lipoprotein subunit</fullName>
    </submittedName>
</protein>
<feature type="transmembrane region" description="Helical" evidence="8">
    <location>
        <begin position="271"/>
        <end position="293"/>
    </location>
</feature>
<evidence type="ECO:0000256" key="6">
    <source>
        <dbReference type="ARBA" id="ARBA00023136"/>
    </source>
</evidence>
<dbReference type="RefSeq" id="WP_053550075.1">
    <property type="nucleotide sequence ID" value="NZ_CP010802.1"/>
</dbReference>
<feature type="transmembrane region" description="Helical" evidence="8">
    <location>
        <begin position="342"/>
        <end position="362"/>
    </location>
</feature>
<dbReference type="PATRIC" id="fig|1603606.3.peg.1241"/>
<dbReference type="EMBL" id="CP010802">
    <property type="protein sequence ID" value="ALC15918.1"/>
    <property type="molecule type" value="Genomic_DNA"/>
</dbReference>
<dbReference type="GO" id="GO:0016491">
    <property type="term" value="F:oxidoreductase activity"/>
    <property type="evidence" value="ECO:0007669"/>
    <property type="project" value="UniProtKB-KW"/>
</dbReference>
<dbReference type="PANTHER" id="PTHR42682">
    <property type="entry name" value="HYDROGENASE-4 COMPONENT F"/>
    <property type="match status" value="1"/>
</dbReference>
<keyword evidence="11" id="KW-1185">Reference proteome</keyword>
<dbReference type="InterPro" id="IPR001750">
    <property type="entry name" value="ND/Mrp_TM"/>
</dbReference>
<evidence type="ECO:0000259" key="9">
    <source>
        <dbReference type="Pfam" id="PF00361"/>
    </source>
</evidence>
<keyword evidence="4 8" id="KW-1133">Transmembrane helix</keyword>
<evidence type="ECO:0000256" key="5">
    <source>
        <dbReference type="ARBA" id="ARBA00023002"/>
    </source>
</evidence>
<feature type="transmembrane region" description="Helical" evidence="8">
    <location>
        <begin position="34"/>
        <end position="54"/>
    </location>
</feature>
<feature type="transmembrane region" description="Helical" evidence="8">
    <location>
        <begin position="74"/>
        <end position="102"/>
    </location>
</feature>
<feature type="transmembrane region" description="Helical" evidence="8">
    <location>
        <begin position="230"/>
        <end position="251"/>
    </location>
</feature>
<feature type="transmembrane region" description="Helical" evidence="8">
    <location>
        <begin position="638"/>
        <end position="656"/>
    </location>
</feature>
<organism evidence="10 11">
    <name type="scientific">Desulfuromonas soudanensis</name>
    <dbReference type="NCBI Taxonomy" id="1603606"/>
    <lineage>
        <taxon>Bacteria</taxon>
        <taxon>Pseudomonadati</taxon>
        <taxon>Thermodesulfobacteriota</taxon>
        <taxon>Desulfuromonadia</taxon>
        <taxon>Desulfuromonadales</taxon>
        <taxon>Desulfuromonadaceae</taxon>
        <taxon>Desulfuromonas</taxon>
    </lineage>
</organism>
<sequence length="657" mass="68938">MAIGLFMTGVLLMLGSGFPGLLMPRESEGGERIFVALILLGSLCGVVGTLLSLAPDGNAALNLPWPLPGAAFSLAIDPLSAVFLFPLFLVAPLGAIYGLGYWPQRDHPNNGRQLRLFYGVIGAAMVLLLTARNGLLFLFAWEAMALSGFFLITTEDNRSDARRAGLIYLAATHTGTLALIALFALLEGICGSFTFPPAASLAAGGAGSAIFFLGLFGFGMKAGLMPLHIWLPGAHAAAPSHASALLSGVMIKTGIYGLVRLTSFYAAIPPSWGIIVLALGAISGILGVALAIAQHDIKRLLAYHSVENIGIITLGLGIALIGRSSQQPMLVLLGISGALLHTVNHGLFKSLLFYGAGAVIHATGSRQIDGMGGLLRRMKWTGICFLGGAVAICGLPPFNGFVSEWLIYQGALHSLPGSVSASQLALLAAPALALIGGLALACFVKVFGLVFLGEPRQEAAARAHPAPASMRLPMLVLLLACAWIGLSPWTVAPLLQRAATVWSPSLAPLTLAAPLAHLPMIGALAWSLLLLIAVAGFWIARRSRKAPRDASTWGCGYLAPTPRMQYSASSFGDLIVGLFRVGLLTERHGEPVAGPFPKPSTFSSHTPDAVLDRALLPAAGGIAWLSNRLRRFIQNGHTSFYLLYVALTLIVLFALIP</sequence>
<evidence type="ECO:0000313" key="10">
    <source>
        <dbReference type="EMBL" id="ALC15918.1"/>
    </source>
</evidence>
<dbReference type="GO" id="GO:0005886">
    <property type="term" value="C:plasma membrane"/>
    <property type="evidence" value="ECO:0007669"/>
    <property type="project" value="UniProtKB-SubCell"/>
</dbReference>
<feature type="transmembrane region" description="Helical" evidence="8">
    <location>
        <begin position="300"/>
        <end position="322"/>
    </location>
</feature>
<feature type="transmembrane region" description="Helical" evidence="8">
    <location>
        <begin position="114"/>
        <end position="131"/>
    </location>
</feature>
<feature type="transmembrane region" description="Helical" evidence="8">
    <location>
        <begin position="198"/>
        <end position="218"/>
    </location>
</feature>
<dbReference type="PRINTS" id="PR01437">
    <property type="entry name" value="NUOXDRDTASE4"/>
</dbReference>
<feature type="domain" description="NADH:quinone oxidoreductase/Mrp antiporter transmembrane" evidence="9">
    <location>
        <begin position="133"/>
        <end position="413"/>
    </location>
</feature>
<keyword evidence="10" id="KW-0449">Lipoprotein</keyword>
<feature type="transmembrane region" description="Helical" evidence="8">
    <location>
        <begin position="515"/>
        <end position="540"/>
    </location>
</feature>
<dbReference type="Pfam" id="PF00361">
    <property type="entry name" value="Proton_antipo_M"/>
    <property type="match status" value="1"/>
</dbReference>
<reference evidence="10 11" key="1">
    <citation type="submission" date="2015-07" db="EMBL/GenBank/DDBJ databases">
        <title>Isolation and Genomic Characterization of a Novel Halophilic Metal-Reducing Deltaproteobacterium from the Deep Subsurface.</title>
        <authorList>
            <person name="Badalamenti J.P."/>
            <person name="Summers Z.M."/>
            <person name="Gralnick J.A."/>
            <person name="Bond D.R."/>
        </authorList>
    </citation>
    <scope>NUCLEOTIDE SEQUENCE [LARGE SCALE GENOMIC DNA]</scope>
    <source>
        <strain evidence="10 11">WTL</strain>
    </source>
</reference>
<evidence type="ECO:0000256" key="2">
    <source>
        <dbReference type="ARBA" id="ARBA00022475"/>
    </source>
</evidence>
<accession>A0A0M5IYQ9</accession>
<dbReference type="OrthoDB" id="9805769at2"/>
<dbReference type="InterPro" id="IPR003918">
    <property type="entry name" value="NADH_UbQ_OxRdtase"/>
</dbReference>
<feature type="transmembrane region" description="Helical" evidence="8">
    <location>
        <begin position="137"/>
        <end position="154"/>
    </location>
</feature>
<name>A0A0M5IYQ9_9BACT</name>
<keyword evidence="2" id="KW-1003">Cell membrane</keyword>
<dbReference type="GO" id="GO:0042773">
    <property type="term" value="P:ATP synthesis coupled electron transport"/>
    <property type="evidence" value="ECO:0007669"/>
    <property type="project" value="InterPro"/>
</dbReference>
<dbReference type="PANTHER" id="PTHR42682:SF3">
    <property type="entry name" value="FORMATE HYDROGENLYASE SUBUNIT 3-RELATED"/>
    <property type="match status" value="1"/>
</dbReference>
<evidence type="ECO:0000256" key="4">
    <source>
        <dbReference type="ARBA" id="ARBA00022989"/>
    </source>
</evidence>
<evidence type="ECO:0000256" key="3">
    <source>
        <dbReference type="ARBA" id="ARBA00022692"/>
    </source>
</evidence>
<feature type="transmembrane region" description="Helical" evidence="8">
    <location>
        <begin position="472"/>
        <end position="495"/>
    </location>
</feature>
<dbReference type="STRING" id="1603606.DSOUD_1136"/>
<feature type="transmembrane region" description="Helical" evidence="8">
    <location>
        <begin position="6"/>
        <end position="22"/>
    </location>
</feature>
<evidence type="ECO:0000313" key="11">
    <source>
        <dbReference type="Proteomes" id="UP000057158"/>
    </source>
</evidence>
<dbReference type="InterPro" id="IPR052175">
    <property type="entry name" value="ComplexI-like_HydComp"/>
</dbReference>
<proteinExistence type="predicted"/>
<dbReference type="KEGG" id="des:DSOUD_1136"/>
<keyword evidence="6 8" id="KW-0472">Membrane</keyword>
<keyword evidence="3 7" id="KW-0812">Transmembrane</keyword>
<evidence type="ECO:0000256" key="8">
    <source>
        <dbReference type="SAM" id="Phobius"/>
    </source>
</evidence>
<dbReference type="Proteomes" id="UP000057158">
    <property type="component" value="Chromosome"/>
</dbReference>
<dbReference type="AlphaFoldDB" id="A0A0M5IYQ9"/>
<gene>
    <name evidence="10" type="primary">ehrA-2</name>
    <name evidence="10" type="ORF">DSOUD_1136</name>
</gene>
<keyword evidence="5" id="KW-0560">Oxidoreductase</keyword>
<evidence type="ECO:0000256" key="1">
    <source>
        <dbReference type="ARBA" id="ARBA00004651"/>
    </source>
</evidence>